<evidence type="ECO:0000313" key="3">
    <source>
        <dbReference type="Proteomes" id="UP000652761"/>
    </source>
</evidence>
<name>A0A843X1X9_COLES</name>
<dbReference type="EMBL" id="NMUH01004763">
    <property type="protein sequence ID" value="MQM10754.1"/>
    <property type="molecule type" value="Genomic_DNA"/>
</dbReference>
<dbReference type="Proteomes" id="UP000652761">
    <property type="component" value="Unassembled WGS sequence"/>
</dbReference>
<sequence>MPFTFALAAGCLCLRRGVCASVGHVQHVISFALTTRCMCLHWAFTKHVISFMSTTGCLCLRRTFTRYHVCISVDNGALMPPFDNTPQRVPFRDIGGLMQQQY</sequence>
<comment type="caution">
    <text evidence="2">The sequence shown here is derived from an EMBL/GenBank/DDBJ whole genome shotgun (WGS) entry which is preliminary data.</text>
</comment>
<feature type="signal peptide" evidence="1">
    <location>
        <begin position="1"/>
        <end position="20"/>
    </location>
</feature>
<keyword evidence="3" id="KW-1185">Reference proteome</keyword>
<protein>
    <recommendedName>
        <fullName evidence="4">Secreted protein</fullName>
    </recommendedName>
</protein>
<accession>A0A843X1X9</accession>
<proteinExistence type="predicted"/>
<evidence type="ECO:0000256" key="1">
    <source>
        <dbReference type="SAM" id="SignalP"/>
    </source>
</evidence>
<evidence type="ECO:0008006" key="4">
    <source>
        <dbReference type="Google" id="ProtNLM"/>
    </source>
</evidence>
<keyword evidence="1" id="KW-0732">Signal</keyword>
<dbReference type="AlphaFoldDB" id="A0A843X1X9"/>
<gene>
    <name evidence="2" type="ORF">Taro_043654</name>
</gene>
<feature type="chain" id="PRO_5032666013" description="Secreted protein" evidence="1">
    <location>
        <begin position="21"/>
        <end position="102"/>
    </location>
</feature>
<organism evidence="2 3">
    <name type="scientific">Colocasia esculenta</name>
    <name type="common">Wild taro</name>
    <name type="synonym">Arum esculentum</name>
    <dbReference type="NCBI Taxonomy" id="4460"/>
    <lineage>
        <taxon>Eukaryota</taxon>
        <taxon>Viridiplantae</taxon>
        <taxon>Streptophyta</taxon>
        <taxon>Embryophyta</taxon>
        <taxon>Tracheophyta</taxon>
        <taxon>Spermatophyta</taxon>
        <taxon>Magnoliopsida</taxon>
        <taxon>Liliopsida</taxon>
        <taxon>Araceae</taxon>
        <taxon>Aroideae</taxon>
        <taxon>Colocasieae</taxon>
        <taxon>Colocasia</taxon>
    </lineage>
</organism>
<evidence type="ECO:0000313" key="2">
    <source>
        <dbReference type="EMBL" id="MQM10754.1"/>
    </source>
</evidence>
<reference evidence="2" key="1">
    <citation type="submission" date="2017-07" db="EMBL/GenBank/DDBJ databases">
        <title>Taro Niue Genome Assembly and Annotation.</title>
        <authorList>
            <person name="Atibalentja N."/>
            <person name="Keating K."/>
            <person name="Fields C.J."/>
        </authorList>
    </citation>
    <scope>NUCLEOTIDE SEQUENCE</scope>
    <source>
        <strain evidence="2">Niue_2</strain>
        <tissue evidence="2">Leaf</tissue>
    </source>
</reference>